<dbReference type="InParanoid" id="A0A136INH7"/>
<reference evidence="2" key="1">
    <citation type="submission" date="2016-02" db="EMBL/GenBank/DDBJ databases">
        <title>Draft genome sequence of Microdochium bolleyi, a fungal endophyte of beachgrass.</title>
        <authorList>
            <consortium name="DOE Joint Genome Institute"/>
            <person name="David A.S."/>
            <person name="May G."/>
            <person name="Haridas S."/>
            <person name="Lim J."/>
            <person name="Wang M."/>
            <person name="Labutti K."/>
            <person name="Lipzen A."/>
            <person name="Barry K."/>
            <person name="Grigoriev I.V."/>
        </authorList>
    </citation>
    <scope>NUCLEOTIDE SEQUENCE [LARGE SCALE GENOMIC DNA]</scope>
    <source>
        <strain evidence="2">J235TASD1</strain>
    </source>
</reference>
<proteinExistence type="predicted"/>
<organism evidence="1 2">
    <name type="scientific">Microdochium bolleyi</name>
    <dbReference type="NCBI Taxonomy" id="196109"/>
    <lineage>
        <taxon>Eukaryota</taxon>
        <taxon>Fungi</taxon>
        <taxon>Dikarya</taxon>
        <taxon>Ascomycota</taxon>
        <taxon>Pezizomycotina</taxon>
        <taxon>Sordariomycetes</taxon>
        <taxon>Xylariomycetidae</taxon>
        <taxon>Xylariales</taxon>
        <taxon>Microdochiaceae</taxon>
        <taxon>Microdochium</taxon>
    </lineage>
</organism>
<dbReference type="AlphaFoldDB" id="A0A136INH7"/>
<keyword evidence="2" id="KW-1185">Reference proteome</keyword>
<dbReference type="OrthoDB" id="412788at2759"/>
<protein>
    <submittedName>
        <fullName evidence="1">Uncharacterized protein</fullName>
    </submittedName>
</protein>
<accession>A0A136INH7</accession>
<dbReference type="Proteomes" id="UP000070501">
    <property type="component" value="Unassembled WGS sequence"/>
</dbReference>
<evidence type="ECO:0000313" key="2">
    <source>
        <dbReference type="Proteomes" id="UP000070501"/>
    </source>
</evidence>
<dbReference type="STRING" id="196109.A0A136INH7"/>
<sequence>MGDTVVATLRYARDDSEALQREKAYILNYTPPAGLPKSNFSIDFFPGIEIHNLRTAATNWDESGVKIAKLGSAGGSTGGYRMHKDDFEDEERIEKEYLPVCIFDYMVRRREAAFPYQPKAKDNSPQPALSAHIGKSDYTTDEIQGRVKKYFKEKAAEYGARHYQIVK</sequence>
<name>A0A136INH7_9PEZI</name>
<gene>
    <name evidence="1" type="ORF">Micbo1qcDRAFT_219473</name>
</gene>
<dbReference type="EMBL" id="KQ964268">
    <property type="protein sequence ID" value="KXJ86454.1"/>
    <property type="molecule type" value="Genomic_DNA"/>
</dbReference>
<evidence type="ECO:0000313" key="1">
    <source>
        <dbReference type="EMBL" id="KXJ86454.1"/>
    </source>
</evidence>